<name>A0ABV2HAG9_9HYPH</name>
<sequence length="81" mass="9033">MSEIEKIARTVSKLAKPKMRPKELFEAVRKVHPKATKKEITRGAFYAVIMAAGSRPDAVHGLHDLATESRKDTLEDSQKTS</sequence>
<comment type="caution">
    <text evidence="1">The sequence shown here is derived from an EMBL/GenBank/DDBJ whole genome shotgun (WGS) entry which is preliminary data.</text>
</comment>
<proteinExistence type="predicted"/>
<dbReference type="Proteomes" id="UP001549031">
    <property type="component" value="Unassembled WGS sequence"/>
</dbReference>
<organism evidence="1 2">
    <name type="scientific">Pseudorhizobium tarimense</name>
    <dbReference type="NCBI Taxonomy" id="1079109"/>
    <lineage>
        <taxon>Bacteria</taxon>
        <taxon>Pseudomonadati</taxon>
        <taxon>Pseudomonadota</taxon>
        <taxon>Alphaproteobacteria</taxon>
        <taxon>Hyphomicrobiales</taxon>
        <taxon>Rhizobiaceae</taxon>
        <taxon>Rhizobium/Agrobacterium group</taxon>
        <taxon>Pseudorhizobium</taxon>
    </lineage>
</organism>
<dbReference type="RefSeq" id="WP_247245188.1">
    <property type="nucleotide sequence ID" value="NZ_JALJRA010000014.1"/>
</dbReference>
<keyword evidence="2" id="KW-1185">Reference proteome</keyword>
<gene>
    <name evidence="1" type="ORF">ABID21_003672</name>
</gene>
<evidence type="ECO:0000313" key="1">
    <source>
        <dbReference type="EMBL" id="MET3587547.1"/>
    </source>
</evidence>
<accession>A0ABV2HAG9</accession>
<dbReference type="EMBL" id="JBEPLJ010000014">
    <property type="protein sequence ID" value="MET3587547.1"/>
    <property type="molecule type" value="Genomic_DNA"/>
</dbReference>
<protein>
    <submittedName>
        <fullName evidence="1">Uncharacterized protein</fullName>
    </submittedName>
</protein>
<evidence type="ECO:0000313" key="2">
    <source>
        <dbReference type="Proteomes" id="UP001549031"/>
    </source>
</evidence>
<reference evidence="1 2" key="1">
    <citation type="submission" date="2024-06" db="EMBL/GenBank/DDBJ databases">
        <title>Genomic Encyclopedia of Type Strains, Phase IV (KMG-IV): sequencing the most valuable type-strain genomes for metagenomic binning, comparative biology and taxonomic classification.</title>
        <authorList>
            <person name="Goeker M."/>
        </authorList>
    </citation>
    <scope>NUCLEOTIDE SEQUENCE [LARGE SCALE GENOMIC DNA]</scope>
    <source>
        <strain evidence="1 2">DSM 105042</strain>
    </source>
</reference>